<dbReference type="OrthoDB" id="3936150at2759"/>
<protein>
    <submittedName>
        <fullName evidence="8">Organic cation transporter protein-like</fullName>
    </submittedName>
</protein>
<evidence type="ECO:0000256" key="5">
    <source>
        <dbReference type="SAM" id="Phobius"/>
    </source>
</evidence>
<dbReference type="InterPro" id="IPR020846">
    <property type="entry name" value="MFS_dom"/>
</dbReference>
<keyword evidence="4 5" id="KW-0472">Membrane</keyword>
<feature type="transmembrane region" description="Helical" evidence="5">
    <location>
        <begin position="360"/>
        <end position="381"/>
    </location>
</feature>
<evidence type="ECO:0000256" key="2">
    <source>
        <dbReference type="ARBA" id="ARBA00022692"/>
    </source>
</evidence>
<dbReference type="Pfam" id="PF00083">
    <property type="entry name" value="Sugar_tr"/>
    <property type="match status" value="1"/>
</dbReference>
<dbReference type="GO" id="GO:0016020">
    <property type="term" value="C:membrane"/>
    <property type="evidence" value="ECO:0007669"/>
    <property type="project" value="UniProtKB-SubCell"/>
</dbReference>
<feature type="transmembrane region" description="Helical" evidence="5">
    <location>
        <begin position="161"/>
        <end position="179"/>
    </location>
</feature>
<proteinExistence type="predicted"/>
<keyword evidence="2 5" id="KW-0812">Transmembrane</keyword>
<evidence type="ECO:0000256" key="4">
    <source>
        <dbReference type="ARBA" id="ARBA00023136"/>
    </source>
</evidence>
<feature type="transmembrane region" description="Helical" evidence="5">
    <location>
        <begin position="482"/>
        <end position="501"/>
    </location>
</feature>
<organism evidence="7 8">
    <name type="scientific">Lingula anatina</name>
    <name type="common">Brachiopod</name>
    <name type="synonym">Lingula unguis</name>
    <dbReference type="NCBI Taxonomy" id="7574"/>
    <lineage>
        <taxon>Eukaryota</taxon>
        <taxon>Metazoa</taxon>
        <taxon>Spiralia</taxon>
        <taxon>Lophotrochozoa</taxon>
        <taxon>Brachiopoda</taxon>
        <taxon>Linguliformea</taxon>
        <taxon>Lingulata</taxon>
        <taxon>Lingulida</taxon>
        <taxon>Linguloidea</taxon>
        <taxon>Lingulidae</taxon>
        <taxon>Lingula</taxon>
    </lineage>
</organism>
<feature type="transmembrane region" description="Helical" evidence="5">
    <location>
        <begin position="6"/>
        <end position="28"/>
    </location>
</feature>
<feature type="transmembrane region" description="Helical" evidence="5">
    <location>
        <begin position="218"/>
        <end position="239"/>
    </location>
</feature>
<reference evidence="8" key="1">
    <citation type="submission" date="2025-08" db="UniProtKB">
        <authorList>
            <consortium name="RefSeq"/>
        </authorList>
    </citation>
    <scope>IDENTIFICATION</scope>
    <source>
        <tissue evidence="8">Gonads</tissue>
    </source>
</reference>
<evidence type="ECO:0000256" key="1">
    <source>
        <dbReference type="ARBA" id="ARBA00004141"/>
    </source>
</evidence>
<name>A0A2R2MQT3_LINAN</name>
<feature type="transmembrane region" description="Helical" evidence="5">
    <location>
        <begin position="453"/>
        <end position="476"/>
    </location>
</feature>
<dbReference type="InterPro" id="IPR036259">
    <property type="entry name" value="MFS_trans_sf"/>
</dbReference>
<dbReference type="GeneID" id="106168410"/>
<feature type="domain" description="Major facilitator superfamily (MFS) profile" evidence="6">
    <location>
        <begin position="82"/>
        <end position="505"/>
    </location>
</feature>
<dbReference type="GO" id="GO:0022857">
    <property type="term" value="F:transmembrane transporter activity"/>
    <property type="evidence" value="ECO:0007669"/>
    <property type="project" value="InterPro"/>
</dbReference>
<keyword evidence="3 5" id="KW-1133">Transmembrane helix</keyword>
<dbReference type="PROSITE" id="PS50850">
    <property type="entry name" value="MFS"/>
    <property type="match status" value="1"/>
</dbReference>
<gene>
    <name evidence="8" type="primary">LOC106168410</name>
</gene>
<dbReference type="InParanoid" id="A0A2R2MQT3"/>
<evidence type="ECO:0000259" key="6">
    <source>
        <dbReference type="PROSITE" id="PS50850"/>
    </source>
</evidence>
<comment type="subcellular location">
    <subcellularLocation>
        <location evidence="1">Membrane</location>
        <topology evidence="1">Multi-pass membrane protein</topology>
    </subcellularLocation>
</comment>
<dbReference type="PROSITE" id="PS00217">
    <property type="entry name" value="SUGAR_TRANSPORT_2"/>
    <property type="match status" value="1"/>
</dbReference>
<feature type="transmembrane region" description="Helical" evidence="5">
    <location>
        <begin position="330"/>
        <end position="348"/>
    </location>
</feature>
<accession>A0A2R2MQT3</accession>
<dbReference type="RefSeq" id="XP_023932606.1">
    <property type="nucleotide sequence ID" value="XM_024076838.1"/>
</dbReference>
<dbReference type="InterPro" id="IPR005828">
    <property type="entry name" value="MFS_sugar_transport-like"/>
</dbReference>
<dbReference type="AlphaFoldDB" id="A0A2R2MQT3"/>
<sequence length="613" mass="68114">MGWYQLSLFLIISLSDIPVSWAMLSLIFTGDDASWRCPIARTNVTSAADDYLTDNSTTLFDSLLYDVSSNVNIVSDGTLSNVSNVTKNSSDMYTYNTCTADNQVCPGIEFTSESSTIVTEWNLVCNLAPVSDQITSLQMIGVFFGSFIYGQLADSFGRKKAWFGGILLMCLTGFAQIYAPTWYVFAILRLITGISLGGTIVVGFVYPMEFIGIRWRAFTGSIGLWPVGLGALAAFGFTIKDWKQIMLATTLPGLALLLFWFYIPESPRWLVTRGRYKEAEEIMQRIARRNKKEMPDFAEFVANYEANKNQAKTRDYRIHDLFRTPRQSRLIVMLTYIMFSMALFVYTMGFNVKNLPGGKAINFAIGFGIGYPTSLFSIYLNNCLGRRWTFIGLTALGGVLTLSVILLDVFGVYETAWLAVALVSTLGRTCVLTGWTAAMIISSELLPTPIRDIGVAVAMGGSRLGSIVAPQLVYLSKLDRRYPFIIGGVFAIGAAITGWFLPETKGQALEDDVPKWTWCFCCPCGCARNDVDEDSKSVNDEFADNDEKEPLEGHDHNVDALSDGMDYLSAFGSIGTLDLQWPSFTNLHLTVPHEVKHRGKYVQLEDLNRETII</sequence>
<feature type="transmembrane region" description="Helical" evidence="5">
    <location>
        <begin position="245"/>
        <end position="263"/>
    </location>
</feature>
<feature type="transmembrane region" description="Helical" evidence="5">
    <location>
        <begin position="185"/>
        <end position="206"/>
    </location>
</feature>
<dbReference type="Gene3D" id="1.20.1250.20">
    <property type="entry name" value="MFS general substrate transporter like domains"/>
    <property type="match status" value="1"/>
</dbReference>
<evidence type="ECO:0000313" key="7">
    <source>
        <dbReference type="Proteomes" id="UP000085678"/>
    </source>
</evidence>
<dbReference type="KEGG" id="lak:106168410"/>
<dbReference type="PANTHER" id="PTHR24064">
    <property type="entry name" value="SOLUTE CARRIER FAMILY 22 MEMBER"/>
    <property type="match status" value="1"/>
</dbReference>
<feature type="transmembrane region" description="Helical" evidence="5">
    <location>
        <begin position="388"/>
        <end position="410"/>
    </location>
</feature>
<keyword evidence="7" id="KW-1185">Reference proteome</keyword>
<evidence type="ECO:0000256" key="3">
    <source>
        <dbReference type="ARBA" id="ARBA00022989"/>
    </source>
</evidence>
<dbReference type="STRING" id="7574.A0A2R2MQT3"/>
<dbReference type="InterPro" id="IPR005829">
    <property type="entry name" value="Sugar_transporter_CS"/>
</dbReference>
<dbReference type="SUPFAM" id="SSF103473">
    <property type="entry name" value="MFS general substrate transporter"/>
    <property type="match status" value="1"/>
</dbReference>
<evidence type="ECO:0000313" key="8">
    <source>
        <dbReference type="RefSeq" id="XP_023932606.1"/>
    </source>
</evidence>
<dbReference type="Proteomes" id="UP000085678">
    <property type="component" value="Unplaced"/>
</dbReference>